<dbReference type="NCBIfam" id="TIGR00232">
    <property type="entry name" value="tktlase_bact"/>
    <property type="match status" value="1"/>
</dbReference>
<keyword evidence="13" id="KW-1185">Reference proteome</keyword>
<dbReference type="EMBL" id="CP147250">
    <property type="protein sequence ID" value="WYJ79491.1"/>
    <property type="molecule type" value="Genomic_DNA"/>
</dbReference>
<dbReference type="CDD" id="cd02012">
    <property type="entry name" value="TPP_TK"/>
    <property type="match status" value="1"/>
</dbReference>
<proteinExistence type="inferred from homology"/>
<evidence type="ECO:0000256" key="6">
    <source>
        <dbReference type="ARBA" id="ARBA00022842"/>
    </source>
</evidence>
<keyword evidence="5 10" id="KW-0479">Metal-binding</keyword>
<evidence type="ECO:0000256" key="7">
    <source>
        <dbReference type="ARBA" id="ARBA00023052"/>
    </source>
</evidence>
<dbReference type="InterPro" id="IPR029061">
    <property type="entry name" value="THDP-binding"/>
</dbReference>
<evidence type="ECO:0000256" key="4">
    <source>
        <dbReference type="ARBA" id="ARBA00022679"/>
    </source>
</evidence>
<accession>A0ABZ2SYH5</accession>
<dbReference type="InterPro" id="IPR005474">
    <property type="entry name" value="Transketolase_N"/>
</dbReference>
<dbReference type="InterPro" id="IPR009014">
    <property type="entry name" value="Transketo_C/PFOR_II"/>
</dbReference>
<comment type="cofactor">
    <cofactor evidence="10">
        <name>thiamine diphosphate</name>
        <dbReference type="ChEBI" id="CHEBI:58937"/>
    </cofactor>
    <text evidence="10">Binds 1 thiamine pyrophosphate per subunit.</text>
</comment>
<evidence type="ECO:0000259" key="11">
    <source>
        <dbReference type="SMART" id="SM00861"/>
    </source>
</evidence>
<dbReference type="PROSITE" id="PS00802">
    <property type="entry name" value="TRANSKETOLASE_2"/>
    <property type="match status" value="1"/>
</dbReference>
<keyword evidence="10" id="KW-0106">Calcium</keyword>
<comment type="subunit">
    <text evidence="2 10">Homodimer.</text>
</comment>
<keyword evidence="4 10" id="KW-0808">Transferase</keyword>
<dbReference type="PANTHER" id="PTHR43522">
    <property type="entry name" value="TRANSKETOLASE"/>
    <property type="match status" value="1"/>
</dbReference>
<evidence type="ECO:0000256" key="5">
    <source>
        <dbReference type="ARBA" id="ARBA00022723"/>
    </source>
</evidence>
<dbReference type="Pfam" id="PF22613">
    <property type="entry name" value="Transketolase_C_1"/>
    <property type="match status" value="1"/>
</dbReference>
<evidence type="ECO:0000256" key="3">
    <source>
        <dbReference type="ARBA" id="ARBA00013152"/>
    </source>
</evidence>
<evidence type="ECO:0000256" key="9">
    <source>
        <dbReference type="NCBIfam" id="TIGR00232"/>
    </source>
</evidence>
<dbReference type="InterPro" id="IPR005478">
    <property type="entry name" value="Transketolase_bac-like"/>
</dbReference>
<dbReference type="InterPro" id="IPR020826">
    <property type="entry name" value="Transketolase_BS"/>
</dbReference>
<dbReference type="Proteomes" id="UP000664360">
    <property type="component" value="Chromosome"/>
</dbReference>
<comment type="function">
    <text evidence="10">Catalyzes the transfer of a two-carbon ketol group from a ketose donor to an aldose acceptor, via a covalent intermediate with the cofactor thiamine pyrophosphate.</text>
</comment>
<comment type="catalytic activity">
    <reaction evidence="8 10">
        <text>D-sedoheptulose 7-phosphate + D-glyceraldehyde 3-phosphate = aldehydo-D-ribose 5-phosphate + D-xylulose 5-phosphate</text>
        <dbReference type="Rhea" id="RHEA:10508"/>
        <dbReference type="ChEBI" id="CHEBI:57483"/>
        <dbReference type="ChEBI" id="CHEBI:57737"/>
        <dbReference type="ChEBI" id="CHEBI:58273"/>
        <dbReference type="ChEBI" id="CHEBI:59776"/>
        <dbReference type="EC" id="2.2.1.1"/>
    </reaction>
</comment>
<gene>
    <name evidence="12" type="ORF">DOK79_001031</name>
</gene>
<evidence type="ECO:0000256" key="10">
    <source>
        <dbReference type="RuleBase" id="RU004996"/>
    </source>
</evidence>
<feature type="domain" description="Transketolase-like pyrimidine-binding" evidence="11">
    <location>
        <begin position="383"/>
        <end position="554"/>
    </location>
</feature>
<comment type="similarity">
    <text evidence="1 10">Belongs to the transketolase family.</text>
</comment>
<dbReference type="SUPFAM" id="SSF52922">
    <property type="entry name" value="TK C-terminal domain-like"/>
    <property type="match status" value="1"/>
</dbReference>
<dbReference type="Gene3D" id="3.40.50.970">
    <property type="match status" value="2"/>
</dbReference>
<name>A0ABZ2SYH5_9ENTE</name>
<dbReference type="Pfam" id="PF02779">
    <property type="entry name" value="Transket_pyr"/>
    <property type="match status" value="1"/>
</dbReference>
<dbReference type="InterPro" id="IPR005475">
    <property type="entry name" value="Transketolase-like_Pyr-bd"/>
</dbReference>
<evidence type="ECO:0000256" key="8">
    <source>
        <dbReference type="ARBA" id="ARBA00049473"/>
    </source>
</evidence>
<reference evidence="12 13" key="1">
    <citation type="submission" date="2024-03" db="EMBL/GenBank/DDBJ databases">
        <title>The Genome Sequence of Enterococcus sp. DIV1094.</title>
        <authorList>
            <consortium name="The Broad Institute Genomics Platform"/>
            <consortium name="The Broad Institute Microbial Omics Core"/>
            <consortium name="The Broad Institute Genomic Center for Infectious Diseases"/>
            <person name="Earl A."/>
            <person name="Manson A."/>
            <person name="Gilmore M."/>
            <person name="Schwartman J."/>
            <person name="Shea T."/>
            <person name="Abouelleil A."/>
            <person name="Cao P."/>
            <person name="Chapman S."/>
            <person name="Cusick C."/>
            <person name="Young S."/>
            <person name="Neafsey D."/>
            <person name="Nusbaum C."/>
            <person name="Birren B."/>
        </authorList>
    </citation>
    <scope>NUCLEOTIDE SEQUENCE [LARGE SCALE GENOMIC DNA]</scope>
    <source>
        <strain evidence="12 13">DIV1094</strain>
    </source>
</reference>
<evidence type="ECO:0000313" key="12">
    <source>
        <dbReference type="EMBL" id="WYJ79491.1"/>
    </source>
</evidence>
<dbReference type="SMART" id="SM00861">
    <property type="entry name" value="Transket_pyr"/>
    <property type="match status" value="1"/>
</dbReference>
<dbReference type="InterPro" id="IPR049557">
    <property type="entry name" value="Transketolase_CS"/>
</dbReference>
<organism evidence="12 13">
    <name type="scientific">Candidatus Enterococcus mangumiae</name>
    <dbReference type="NCBI Taxonomy" id="2230878"/>
    <lineage>
        <taxon>Bacteria</taxon>
        <taxon>Bacillati</taxon>
        <taxon>Bacillota</taxon>
        <taxon>Bacilli</taxon>
        <taxon>Lactobacillales</taxon>
        <taxon>Enterococcaceae</taxon>
        <taxon>Enterococcus</taxon>
    </lineage>
</organism>
<evidence type="ECO:0000256" key="2">
    <source>
        <dbReference type="ARBA" id="ARBA00011738"/>
    </source>
</evidence>
<dbReference type="InterPro" id="IPR055152">
    <property type="entry name" value="Transketolase-like_C_2"/>
</dbReference>
<dbReference type="Gene3D" id="3.40.50.920">
    <property type="match status" value="1"/>
</dbReference>
<keyword evidence="7 10" id="KW-0786">Thiamine pyrophosphate</keyword>
<dbReference type="InterPro" id="IPR033247">
    <property type="entry name" value="Transketolase_fam"/>
</dbReference>
<evidence type="ECO:0000256" key="1">
    <source>
        <dbReference type="ARBA" id="ARBA00007131"/>
    </source>
</evidence>
<sequence>MLASFLILLSYFQIAKQTLFYMNEQGGIILFDKVDQLGVNTIRTLSIDAVQKANSGHPGLPMGAAPMAYALWTKHLKVNPKTSKNWVDRDRFVLSAGHGSAMLYSLLHLAGYQVTIDDLKQFRQWESKTPGHPEVNHTDGVEATTGPLGQGIAMAVGMAMAEAHLAATYNKDNFDVVDHYTYALCGDGDLMEGVSQEASSMAGHMKLGKLIVLYDSNDISLDGPTSKAFTENVGARYEAYGWQHLLVKDGTDLEAISKAIEEAKAETDKPTLIEVKTVIGFGAPNQGTSAVHGAPIGIEGIQKAKEIYGWEYPDFAVPEEVAERFHQTMVEEGEKAENAWHEMFAAYKEAYPELAQQFEDAFAGKLPENWDAELPTYEEGESQASRVSSKEVIQELSKAIPSFWGGSADLSGSNNTMVTADKDFTPEHYEGRNIWFGVREFAMASAMNGIQLHGGTRIYGGTFFVFVDYLRPAVRLAAIQNTPVIYVLTHDSVAVGEDGPTHEPVEQLASVRSMPGVHVLRPADGNETRAAWKVAMESTDTPTILVLSRQNLPVLPSTKEVADDMVKKGAYVLSPAKGEQPEGILIATGSEVALAVDAQKVLAEQGKDVSVVSMPSFDLFEKQSAEYKESVLPKTVTKRVSIEMAASFGWERYTGTQGAIIAIDRFGASAPGETIIKNYQFTVEHVVEVFEQL</sequence>
<dbReference type="Pfam" id="PF00456">
    <property type="entry name" value="Transketolase_N"/>
    <property type="match status" value="1"/>
</dbReference>
<keyword evidence="6 10" id="KW-0460">Magnesium</keyword>
<evidence type="ECO:0000313" key="13">
    <source>
        <dbReference type="Proteomes" id="UP000664360"/>
    </source>
</evidence>
<dbReference type="CDD" id="cd07033">
    <property type="entry name" value="TPP_PYR_DXS_TK_like"/>
    <property type="match status" value="1"/>
</dbReference>
<dbReference type="EC" id="2.2.1.1" evidence="3 9"/>
<dbReference type="PROSITE" id="PS00801">
    <property type="entry name" value="TRANSKETOLASE_1"/>
    <property type="match status" value="1"/>
</dbReference>
<dbReference type="SUPFAM" id="SSF52518">
    <property type="entry name" value="Thiamin diphosphate-binding fold (THDP-binding)"/>
    <property type="match status" value="2"/>
</dbReference>
<dbReference type="PANTHER" id="PTHR43522:SF2">
    <property type="entry name" value="TRANSKETOLASE 1-RELATED"/>
    <property type="match status" value="1"/>
</dbReference>
<comment type="cofactor">
    <cofactor evidence="10">
        <name>Mg(2+)</name>
        <dbReference type="ChEBI" id="CHEBI:18420"/>
    </cofactor>
    <cofactor evidence="10">
        <name>Ca(2+)</name>
        <dbReference type="ChEBI" id="CHEBI:29108"/>
    </cofactor>
    <cofactor evidence="10">
        <name>Mn(2+)</name>
        <dbReference type="ChEBI" id="CHEBI:29035"/>
    </cofactor>
    <cofactor evidence="10">
        <name>Co(2+)</name>
        <dbReference type="ChEBI" id="CHEBI:48828"/>
    </cofactor>
    <text evidence="10">Binds 1 Mg(2+) ion per subunit. Can also utilize other divalent metal cations, such as Ca(2+), Mn(2+) and Co(2+).</text>
</comment>
<protein>
    <recommendedName>
        <fullName evidence="3 9">Transketolase</fullName>
        <ecNumber evidence="3 9">2.2.1.1</ecNumber>
    </recommendedName>
</protein>